<dbReference type="OMA" id="QPKMGRA"/>
<dbReference type="EMBL" id="CP125292">
    <property type="protein sequence ID" value="WHM22323.1"/>
    <property type="molecule type" value="Genomic_DNA"/>
</dbReference>
<organism evidence="1 6">
    <name type="scientific">Bacillus subtilis</name>
    <dbReference type="NCBI Taxonomy" id="1423"/>
    <lineage>
        <taxon>Bacteria</taxon>
        <taxon>Bacillati</taxon>
        <taxon>Bacillota</taxon>
        <taxon>Bacilli</taxon>
        <taxon>Bacillales</taxon>
        <taxon>Bacillaceae</taxon>
        <taxon>Bacillus</taxon>
    </lineage>
</organism>
<reference evidence="4" key="4">
    <citation type="submission" date="2023-03" db="EMBL/GenBank/DDBJ databases">
        <title>Complete genome sequences of 52 Bacillus and Priestia strains isolated from West-African fermentations and 26 reference strains from the DSMZ collection.</title>
        <authorList>
            <person name="Wiedenbein E.S."/>
            <person name="Canoy T.S."/>
            <person name="Hui Y."/>
            <person name="Parkouda C."/>
            <person name="Dawende C."/>
            <person name="Ametefe E."/>
            <person name="Jespersen L."/>
            <person name="Nielsen D.S."/>
        </authorList>
    </citation>
    <scope>NUCLEOTIDE SEQUENCE</scope>
    <source>
        <strain evidence="4">PRO56</strain>
    </source>
</reference>
<dbReference type="Proteomes" id="UP000032247">
    <property type="component" value="Unassembled WGS sequence"/>
</dbReference>
<evidence type="ECO:0000313" key="7">
    <source>
        <dbReference type="Proteomes" id="UP000076442"/>
    </source>
</evidence>
<dbReference type="PATRIC" id="fig|1423.134.peg.848"/>
<dbReference type="SMR" id="A0A0A0YM69"/>
<evidence type="ECO:0000313" key="5">
    <source>
        <dbReference type="EMBL" id="WHM22323.1"/>
    </source>
</evidence>
<dbReference type="Proteomes" id="UP000665181">
    <property type="component" value="Unassembled WGS sequence"/>
</dbReference>
<dbReference type="EMBL" id="LJZV01000026">
    <property type="protein sequence ID" value="KZD88545.1"/>
    <property type="molecule type" value="Genomic_DNA"/>
</dbReference>
<dbReference type="Proteomes" id="UP001229422">
    <property type="component" value="Chromosome"/>
</dbReference>
<dbReference type="EMBL" id="JAGFPW010000001">
    <property type="protein sequence ID" value="MBO3793127.1"/>
    <property type="molecule type" value="Genomic_DNA"/>
</dbReference>
<dbReference type="Proteomes" id="UP000076442">
    <property type="component" value="Unassembled WGS sequence"/>
</dbReference>
<reference evidence="3" key="3">
    <citation type="submission" date="2021-03" db="EMBL/GenBank/DDBJ databases">
        <title>Isolation of Bacillus subtilis from fermented food sample.</title>
        <authorList>
            <person name="Lakshmanan V."/>
            <person name="Athira K."/>
            <person name="Rajagopal K."/>
        </authorList>
    </citation>
    <scope>NUCLEOTIDE SEQUENCE</scope>
    <source>
        <strain evidence="3">S1</strain>
    </source>
</reference>
<reference evidence="1 6" key="1">
    <citation type="submission" date="2014-12" db="EMBL/GenBank/DDBJ databases">
        <title>Comparative genome analysis of Bacillus coagulans HM-08, Clostridium butyricum HM-68, Bacillus subtilis HM-66 and Bacillus licheniformis BL-09.</title>
        <authorList>
            <person name="Zhang H."/>
        </authorList>
    </citation>
    <scope>NUCLEOTIDE SEQUENCE [LARGE SCALE GENOMIC DNA]</scope>
    <source>
        <strain evidence="1 6">HM-66</strain>
    </source>
</reference>
<protein>
    <submittedName>
        <fullName evidence="2 3">YrzK</fullName>
    </submittedName>
</protein>
<dbReference type="AlphaFoldDB" id="A0A0A0YM69"/>
<evidence type="ECO:0000313" key="6">
    <source>
        <dbReference type="Proteomes" id="UP000032247"/>
    </source>
</evidence>
<dbReference type="Proteomes" id="UP001214898">
    <property type="component" value="Chromosome"/>
</dbReference>
<dbReference type="EMBL" id="JXBC01000001">
    <property type="protein sequence ID" value="KIU13053.1"/>
    <property type="molecule type" value="Genomic_DNA"/>
</dbReference>
<evidence type="ECO:0000313" key="2">
    <source>
        <dbReference type="EMBL" id="KZD88545.1"/>
    </source>
</evidence>
<proteinExistence type="predicted"/>
<evidence type="ECO:0000313" key="1">
    <source>
        <dbReference type="EMBL" id="KIU13053.1"/>
    </source>
</evidence>
<dbReference type="EMBL" id="CP120576">
    <property type="protein sequence ID" value="WEY86436.1"/>
    <property type="molecule type" value="Genomic_DNA"/>
</dbReference>
<reference evidence="2 7" key="2">
    <citation type="submission" date="2015-09" db="EMBL/GenBank/DDBJ databases">
        <title>Spore heat resistance.</title>
        <authorList>
            <person name="Boekhorst J."/>
            <person name="Berendsen E.M."/>
            <person name="Wells-Bennik M.H."/>
            <person name="Kuipers O.P."/>
        </authorList>
    </citation>
    <scope>NUCLEOTIDE SEQUENCE [LARGE SCALE GENOMIC DNA]</scope>
    <source>
        <strain evidence="2 7">B4122</strain>
    </source>
</reference>
<name>A0A0A0YM69_BACIU</name>
<gene>
    <name evidence="4" type="primary">yrzK</name>
    <name evidence="2" type="ORF">B4122_3970</name>
    <name evidence="3" type="ORF">J5227_02105</name>
    <name evidence="4" type="ORF">P5633_10330</name>
    <name evidence="5" type="ORF">QL281_04380</name>
    <name evidence="1" type="ORF">SC09_Contig17orf00199</name>
</gene>
<reference evidence="5" key="5">
    <citation type="submission" date="2023-05" db="EMBL/GenBank/DDBJ databases">
        <title>Complete genome sequence of Bacillus subtilis SRCM117797 isolated from Soybean paste.</title>
        <authorList>
            <person name="Abraha H.B."/>
            <person name="Kim K.-P."/>
            <person name="Ryu M.-S."/>
            <person name="Jeong D.-Y."/>
        </authorList>
    </citation>
    <scope>NUCLEOTIDE SEQUENCE</scope>
    <source>
        <strain evidence="5">SRCM117797</strain>
    </source>
</reference>
<dbReference type="InterPro" id="IPR035378">
    <property type="entry name" value="YrzK-like"/>
</dbReference>
<dbReference type="Pfam" id="PF17449">
    <property type="entry name" value="YrzK"/>
    <property type="match status" value="1"/>
</dbReference>
<evidence type="ECO:0000313" key="4">
    <source>
        <dbReference type="EMBL" id="WEY86436.1"/>
    </source>
</evidence>
<dbReference type="RefSeq" id="WP_004399157.1">
    <property type="nucleotide sequence ID" value="NZ_AP024621.1"/>
</dbReference>
<accession>A0A0A0YM69</accession>
<evidence type="ECO:0000313" key="3">
    <source>
        <dbReference type="EMBL" id="MBO3793127.1"/>
    </source>
</evidence>
<sequence>MKYHPKMGRAFHDGEANLHYSDHADPDTTGYLTETASEFGLMSKEAALRKNNRNKA</sequence>